<dbReference type="EMBL" id="HBIB01048771">
    <property type="protein sequence ID" value="CAE0269774.1"/>
    <property type="molecule type" value="Transcribed_RNA"/>
</dbReference>
<proteinExistence type="predicted"/>
<reference evidence="5" key="1">
    <citation type="submission" date="2021-01" db="EMBL/GenBank/DDBJ databases">
        <authorList>
            <person name="Corre E."/>
            <person name="Pelletier E."/>
            <person name="Niang G."/>
            <person name="Scheremetjew M."/>
            <person name="Finn R."/>
            <person name="Kale V."/>
            <person name="Holt S."/>
            <person name="Cochrane G."/>
            <person name="Meng A."/>
            <person name="Brown T."/>
            <person name="Cohen L."/>
        </authorList>
    </citation>
    <scope>NUCLEOTIDE SEQUENCE</scope>
    <source>
        <strain evidence="5">NIES-2562</strain>
    </source>
</reference>
<evidence type="ECO:0000256" key="2">
    <source>
        <dbReference type="ARBA" id="ARBA00022776"/>
    </source>
</evidence>
<accession>A0A7S3LWY0</accession>
<gene>
    <name evidence="5" type="ORF">PBIL07802_LOCUS32127</name>
</gene>
<evidence type="ECO:0000256" key="3">
    <source>
        <dbReference type="ARBA" id="ARBA00022786"/>
    </source>
</evidence>
<dbReference type="GO" id="GO:0005680">
    <property type="term" value="C:anaphase-promoting complex"/>
    <property type="evidence" value="ECO:0007669"/>
    <property type="project" value="InterPro"/>
</dbReference>
<keyword evidence="2" id="KW-0498">Mitosis</keyword>
<dbReference type="PANTHER" id="PTHR12830">
    <property type="entry name" value="ANAPHASE-PROMOTING COMPLEX SUBUNIT 5"/>
    <property type="match status" value="1"/>
</dbReference>
<dbReference type="GO" id="GO:0051301">
    <property type="term" value="P:cell division"/>
    <property type="evidence" value="ECO:0007669"/>
    <property type="project" value="UniProtKB-KW"/>
</dbReference>
<protein>
    <recommendedName>
        <fullName evidence="6">Anaphase-promoting complex subunit 5</fullName>
    </recommendedName>
</protein>
<dbReference type="PANTHER" id="PTHR12830:SF9">
    <property type="entry name" value="ANAPHASE-PROMOTING COMPLEX SUBUNIT 5"/>
    <property type="match status" value="1"/>
</dbReference>
<organism evidence="5">
    <name type="scientific">Palpitomonas bilix</name>
    <dbReference type="NCBI Taxonomy" id="652834"/>
    <lineage>
        <taxon>Eukaryota</taxon>
        <taxon>Eukaryota incertae sedis</taxon>
    </lineage>
</organism>
<dbReference type="InterPro" id="IPR037679">
    <property type="entry name" value="Apc5"/>
</dbReference>
<name>A0A7S3LWY0_9EUKA</name>
<dbReference type="GO" id="GO:0070979">
    <property type="term" value="P:protein K11-linked ubiquitination"/>
    <property type="evidence" value="ECO:0007669"/>
    <property type="project" value="TreeGrafter"/>
</dbReference>
<keyword evidence="4" id="KW-0131">Cell cycle</keyword>
<evidence type="ECO:0000256" key="1">
    <source>
        <dbReference type="ARBA" id="ARBA00022618"/>
    </source>
</evidence>
<evidence type="ECO:0000256" key="4">
    <source>
        <dbReference type="ARBA" id="ARBA00023306"/>
    </source>
</evidence>
<evidence type="ECO:0008006" key="6">
    <source>
        <dbReference type="Google" id="ProtNLM"/>
    </source>
</evidence>
<keyword evidence="3" id="KW-0833">Ubl conjugation pathway</keyword>
<dbReference type="GO" id="GO:0045842">
    <property type="term" value="P:positive regulation of mitotic metaphase/anaphase transition"/>
    <property type="evidence" value="ECO:0007669"/>
    <property type="project" value="TreeGrafter"/>
</dbReference>
<dbReference type="GO" id="GO:0031145">
    <property type="term" value="P:anaphase-promoting complex-dependent catabolic process"/>
    <property type="evidence" value="ECO:0007669"/>
    <property type="project" value="TreeGrafter"/>
</dbReference>
<sequence length="777" mass="84818">MPAVACRPLTCNQVVVLAVVNEFFSLEEVTRNREELRPVLLALVEEASTFLREAALYTSDPVEVKVSTSPLAHLEALKEKVAAKSNSDVVEALRGTSRVVKQDTPPSAMGGGPPPNVGASAAESDELFRFFCSADERVDELKTILGLQTLFDQLKKLVEAEAGSDEMTVAPQSLIGLFIRYSCVQYERAEFGALCLLVDHFVQAQQVDPLLDDDEEDDVLKQQEEVKSKQRPFALYESDLLESLTESGNNLQVAEKMIRMARNVSSSRTSESTDVILMEALHFAHTYSLEKDMAKCMLELERIFSMTVGSEARDTLLRYCINSALASSEPNAFAGAVVDSVLLETRCKQDRQKSKTAVQPPLVLAAADAHLETIDRDDAISFRAKLGHLEYINFVIQAMEWAYKGNTRLEWRNLTALLDVAVAGQESEYVLFAQLQMMHSYCNGGPLPTLPDLPLLEEREEACTCPDGCCVQQCRMKTVLKALSTLFGRHKRDTGGVGPAWILLAAAETLRDGAMLAEVWDAAVNFGEVALAFARSLPFRPGKASKGVHAAVALALASAKRDRQDVFAAIASVQNVVDEVQRPSAEYYTAQLALAELYLIGSKPVSALACLCDIEELVNGTVFATALLRLSAEAQLQLRNVKAAKKLIDMCIHSFSPSSMLPFARGDAHLLRAKVVFAELSRGGGGGKDEEKLTGHAIDSLAEAKLHLGKVGAVGKLREVMYLQAQALHKVGRTEDRDKAAAAAVHLFNASMEVYERDVYTIVSGCDEEGNLLAGQR</sequence>
<dbReference type="AlphaFoldDB" id="A0A7S3LWY0"/>
<keyword evidence="1" id="KW-0132">Cell division</keyword>
<evidence type="ECO:0000313" key="5">
    <source>
        <dbReference type="EMBL" id="CAE0269774.1"/>
    </source>
</evidence>